<dbReference type="GO" id="GO:0006633">
    <property type="term" value="P:fatty acid biosynthetic process"/>
    <property type="evidence" value="ECO:0007669"/>
    <property type="project" value="TreeGrafter"/>
</dbReference>
<dbReference type="Pfam" id="PF13561">
    <property type="entry name" value="adh_short_C2"/>
    <property type="match status" value="1"/>
</dbReference>
<gene>
    <name evidence="3" type="ORF">GIY56_15315</name>
</gene>
<dbReference type="PRINTS" id="PR00081">
    <property type="entry name" value="GDHRDH"/>
</dbReference>
<evidence type="ECO:0000256" key="1">
    <source>
        <dbReference type="ARBA" id="ARBA00006484"/>
    </source>
</evidence>
<dbReference type="Gene3D" id="3.40.50.720">
    <property type="entry name" value="NAD(P)-binding Rossmann-like Domain"/>
    <property type="match status" value="1"/>
</dbReference>
<dbReference type="RefSeq" id="WP_154765733.1">
    <property type="nucleotide sequence ID" value="NZ_WMBT01000012.1"/>
</dbReference>
<dbReference type="FunFam" id="3.40.50.720:FF:000084">
    <property type="entry name" value="Short-chain dehydrogenase reductase"/>
    <property type="match status" value="1"/>
</dbReference>
<name>A0A6L6HRB5_9RHOB</name>
<dbReference type="NCBIfam" id="NF009386">
    <property type="entry name" value="PRK12745.1"/>
    <property type="match status" value="1"/>
</dbReference>
<dbReference type="PANTHER" id="PTHR42760:SF133">
    <property type="entry name" value="3-OXOACYL-[ACYL-CARRIER-PROTEIN] REDUCTASE"/>
    <property type="match status" value="1"/>
</dbReference>
<reference evidence="3 4" key="1">
    <citation type="submission" date="2019-11" db="EMBL/GenBank/DDBJ databases">
        <authorList>
            <person name="Lang L."/>
        </authorList>
    </citation>
    <scope>NUCLEOTIDE SEQUENCE [LARGE SCALE GENOMIC DNA]</scope>
    <source>
        <strain evidence="3 4">YIM 132242</strain>
    </source>
</reference>
<dbReference type="PANTHER" id="PTHR42760">
    <property type="entry name" value="SHORT-CHAIN DEHYDROGENASES/REDUCTASES FAMILY MEMBER"/>
    <property type="match status" value="1"/>
</dbReference>
<evidence type="ECO:0000313" key="3">
    <source>
        <dbReference type="EMBL" id="MTE01657.1"/>
    </source>
</evidence>
<keyword evidence="4" id="KW-1185">Reference proteome</keyword>
<dbReference type="AlphaFoldDB" id="A0A6L6HRB5"/>
<dbReference type="GO" id="GO:0016616">
    <property type="term" value="F:oxidoreductase activity, acting on the CH-OH group of donors, NAD or NADP as acceptor"/>
    <property type="evidence" value="ECO:0007669"/>
    <property type="project" value="TreeGrafter"/>
</dbReference>
<sequence length="257" mass="27369">MARGDQRAALVTGAAGGLGGAIARGLAADGFALVVTDLRADDLNVVASEWERQGASVRAIPFDLSDDRAREGFVEAAFDAFGRLDCLVNNAGVSVLSRGDILDVTPESFDRCVGVNLRAQFFLTQSVARRMIRTPSAGRRSIVTVSTVAVDHLVGTRLAEYCIAKAGLSHSLRHWATRLAPEGIDCFEVRPGMMKTDMTSTSTASYDALIQGGFVPAGRWGHTEEVAQAVAMLASGRLSYSTGQTIHVDGGMRFKTF</sequence>
<evidence type="ECO:0000256" key="2">
    <source>
        <dbReference type="ARBA" id="ARBA00023002"/>
    </source>
</evidence>
<accession>A0A6L6HRB5</accession>
<dbReference type="SUPFAM" id="SSF51735">
    <property type="entry name" value="NAD(P)-binding Rossmann-fold domains"/>
    <property type="match status" value="1"/>
</dbReference>
<comment type="similarity">
    <text evidence="1">Belongs to the short-chain dehydrogenases/reductases (SDR) family.</text>
</comment>
<dbReference type="EMBL" id="WMBT01000012">
    <property type="protein sequence ID" value="MTE01657.1"/>
    <property type="molecule type" value="Genomic_DNA"/>
</dbReference>
<organism evidence="3 4">
    <name type="scientific">Paracoccus lichenicola</name>
    <dbReference type="NCBI Taxonomy" id="2665644"/>
    <lineage>
        <taxon>Bacteria</taxon>
        <taxon>Pseudomonadati</taxon>
        <taxon>Pseudomonadota</taxon>
        <taxon>Alphaproteobacteria</taxon>
        <taxon>Rhodobacterales</taxon>
        <taxon>Paracoccaceae</taxon>
        <taxon>Paracoccus</taxon>
    </lineage>
</organism>
<proteinExistence type="inferred from homology"/>
<dbReference type="InterPro" id="IPR036291">
    <property type="entry name" value="NAD(P)-bd_dom_sf"/>
</dbReference>
<dbReference type="Proteomes" id="UP000481417">
    <property type="component" value="Unassembled WGS sequence"/>
</dbReference>
<protein>
    <submittedName>
        <fullName evidence="3">3-ketoacyl-ACP reductase</fullName>
    </submittedName>
</protein>
<dbReference type="GO" id="GO:0048038">
    <property type="term" value="F:quinone binding"/>
    <property type="evidence" value="ECO:0007669"/>
    <property type="project" value="TreeGrafter"/>
</dbReference>
<keyword evidence="2" id="KW-0560">Oxidoreductase</keyword>
<comment type="caution">
    <text evidence="3">The sequence shown here is derived from an EMBL/GenBank/DDBJ whole genome shotgun (WGS) entry which is preliminary data.</text>
</comment>
<dbReference type="InterPro" id="IPR002347">
    <property type="entry name" value="SDR_fam"/>
</dbReference>
<evidence type="ECO:0000313" key="4">
    <source>
        <dbReference type="Proteomes" id="UP000481417"/>
    </source>
</evidence>